<name>A0ABR1X6A7_9PEZI</name>
<evidence type="ECO:0000313" key="2">
    <source>
        <dbReference type="EMBL" id="KAK8090981.1"/>
    </source>
</evidence>
<evidence type="ECO:0000259" key="1">
    <source>
        <dbReference type="Pfam" id="PF14420"/>
    </source>
</evidence>
<accession>A0ABR1X6A7</accession>
<dbReference type="EMBL" id="JAQQWL010000001">
    <property type="protein sequence ID" value="KAK8090981.1"/>
    <property type="molecule type" value="Genomic_DNA"/>
</dbReference>
<dbReference type="RefSeq" id="XP_066722527.1">
    <property type="nucleotide sequence ID" value="XM_066851895.1"/>
</dbReference>
<dbReference type="GeneID" id="92084958"/>
<proteinExistence type="predicted"/>
<comment type="caution">
    <text evidence="2">The sequence shown here is derived from an EMBL/GenBank/DDBJ whole genome shotgun (WGS) entry which is preliminary data.</text>
</comment>
<sequence length="436" mass="50355">MTLPRLIDEMKENFDFHATASMYKKHFRQWGLNKNLRFDRAVAALGHARPDSRNSQVVDRQLSRERLQNYIRRLPENRRQQALQLVHGSGVAASPPRSVEPPSDLGLVEHCIHLLSHHVRGSHESGEWPYDPETGVKYEKVVPNWCTSVMSAAWVLEEGKEREAQLLLARFQNEAPSQLQRPDPLIFLFFYTSVLYFVEKHSDKAWQLLRNFRTIADHLPWPGKHPLRLLFQALHQLRPDNILAYASTILLTYVDLIHKTLGGAYPAVQDMLSDAMMRLLRWRLVSPEQIADLGHNMCTRAEREDRHHNEYYFNVKLHISNAYLLMGKNRSAEQVLDEIAAPHNKDSRDPRILMSVDRFRAKLHESEGRTSDAIECVLRSLVLTMKLDGKQGPHLLNGLILLGQLYERAGQVDEARRVREDRDATLEALCNKDEQP</sequence>
<gene>
    <name evidence="2" type="ORF">PG994_000486</name>
</gene>
<dbReference type="SUPFAM" id="SSF48452">
    <property type="entry name" value="TPR-like"/>
    <property type="match status" value="1"/>
</dbReference>
<reference evidence="2 3" key="1">
    <citation type="submission" date="2023-01" db="EMBL/GenBank/DDBJ databases">
        <title>Analysis of 21 Apiospora genomes using comparative genomics revels a genus with tremendous synthesis potential of carbohydrate active enzymes and secondary metabolites.</title>
        <authorList>
            <person name="Sorensen T."/>
        </authorList>
    </citation>
    <scope>NUCLEOTIDE SEQUENCE [LARGE SCALE GENOMIC DNA]</scope>
    <source>
        <strain evidence="2 3">CBS 135458</strain>
    </source>
</reference>
<dbReference type="Pfam" id="PF14420">
    <property type="entry name" value="Clr5"/>
    <property type="match status" value="1"/>
</dbReference>
<dbReference type="InterPro" id="IPR011990">
    <property type="entry name" value="TPR-like_helical_dom_sf"/>
</dbReference>
<dbReference type="Gene3D" id="1.25.40.10">
    <property type="entry name" value="Tetratricopeptide repeat domain"/>
    <property type="match status" value="1"/>
</dbReference>
<organism evidence="2 3">
    <name type="scientific">Apiospora phragmitis</name>
    <dbReference type="NCBI Taxonomy" id="2905665"/>
    <lineage>
        <taxon>Eukaryota</taxon>
        <taxon>Fungi</taxon>
        <taxon>Dikarya</taxon>
        <taxon>Ascomycota</taxon>
        <taxon>Pezizomycotina</taxon>
        <taxon>Sordariomycetes</taxon>
        <taxon>Xylariomycetidae</taxon>
        <taxon>Amphisphaeriales</taxon>
        <taxon>Apiosporaceae</taxon>
        <taxon>Apiospora</taxon>
    </lineage>
</organism>
<dbReference type="InterPro" id="IPR025676">
    <property type="entry name" value="Clr5_dom"/>
</dbReference>
<keyword evidence="3" id="KW-1185">Reference proteome</keyword>
<feature type="domain" description="Clr5" evidence="1">
    <location>
        <begin position="1"/>
        <end position="34"/>
    </location>
</feature>
<evidence type="ECO:0000313" key="3">
    <source>
        <dbReference type="Proteomes" id="UP001480595"/>
    </source>
</evidence>
<protein>
    <submittedName>
        <fullName evidence="2">Clr5 domain-containing protein</fullName>
    </submittedName>
</protein>
<dbReference type="Proteomes" id="UP001480595">
    <property type="component" value="Unassembled WGS sequence"/>
</dbReference>